<dbReference type="SUPFAM" id="SSF52402">
    <property type="entry name" value="Adenine nucleotide alpha hydrolases-like"/>
    <property type="match status" value="1"/>
</dbReference>
<dbReference type="AlphaFoldDB" id="N8XQ06"/>
<dbReference type="PATRIC" id="fig|1144672.3.peg.2079"/>
<dbReference type="Proteomes" id="UP000013209">
    <property type="component" value="Unassembled WGS sequence"/>
</dbReference>
<evidence type="ECO:0000259" key="1">
    <source>
        <dbReference type="Pfam" id="PF01507"/>
    </source>
</evidence>
<proteinExistence type="predicted"/>
<dbReference type="GO" id="GO:0003824">
    <property type="term" value="F:catalytic activity"/>
    <property type="evidence" value="ECO:0007669"/>
    <property type="project" value="InterPro"/>
</dbReference>
<name>N8XQ06_9GAMM</name>
<feature type="domain" description="Phosphoadenosine phosphosulphate reductase" evidence="1">
    <location>
        <begin position="17"/>
        <end position="196"/>
    </location>
</feature>
<dbReference type="HOGENOM" id="CLU_1085217_0_0_6"/>
<dbReference type="Gene3D" id="3.40.50.620">
    <property type="entry name" value="HUPs"/>
    <property type="match status" value="1"/>
</dbReference>
<comment type="caution">
    <text evidence="2">The sequence shown here is derived from an EMBL/GenBank/DDBJ whole genome shotgun (WGS) entry which is preliminary data.</text>
</comment>
<dbReference type="Pfam" id="PF01507">
    <property type="entry name" value="PAPS_reduct"/>
    <property type="match status" value="1"/>
</dbReference>
<dbReference type="STRING" id="1144672.F966_02176"/>
<accession>N8XQ06</accession>
<sequence length="288" mass="32329">MIHESALSEIHQGALFVINHSGGKDSQAMMIKLLEIVPKSQILVVHASLGEMEWNGALEHAQKQADDAGVPFIVACAIKSFLDMVLHKFKTRVYVPSWPSSKNRQCTSDLKRDPIKREVRHYANSNGFTRIVNCMGMRAEESTTRAKKSVWEINKSEHGRAGRSWHNWLPIHALNTNEVFETIGQAGQQTHWAYSKNDRLSCVFCIFASAGDLIHGATIRPELYALYCKIEEITGYTMHMSMASLPQITGIQPNYLLLGKYTALIAKFIQAASKRKYIPMVEIVVEAA</sequence>
<protein>
    <recommendedName>
        <fullName evidence="1">Phosphoadenosine phosphosulphate reductase domain-containing protein</fullName>
    </recommendedName>
</protein>
<evidence type="ECO:0000313" key="2">
    <source>
        <dbReference type="EMBL" id="ENV09518.1"/>
    </source>
</evidence>
<dbReference type="PANTHER" id="PTHR43196:SF2">
    <property type="entry name" value="PHOSPHOADENOSINE PHOSPHOSULFATE REDUCTASE"/>
    <property type="match status" value="1"/>
</dbReference>
<dbReference type="PANTHER" id="PTHR43196">
    <property type="entry name" value="SULFATE ADENYLYLTRANSFERASE SUBUNIT 2"/>
    <property type="match status" value="1"/>
</dbReference>
<dbReference type="InterPro" id="IPR050128">
    <property type="entry name" value="Sulfate_adenylyltrnsfr_sub2"/>
</dbReference>
<dbReference type="eggNOG" id="COG0175">
    <property type="taxonomic scope" value="Bacteria"/>
</dbReference>
<dbReference type="InterPro" id="IPR014729">
    <property type="entry name" value="Rossmann-like_a/b/a_fold"/>
</dbReference>
<gene>
    <name evidence="2" type="ORF">F966_02176</name>
</gene>
<dbReference type="InterPro" id="IPR002500">
    <property type="entry name" value="PAPS_reduct_dom"/>
</dbReference>
<dbReference type="RefSeq" id="WP_004805018.1">
    <property type="nucleotide sequence ID" value="NZ_KB849440.1"/>
</dbReference>
<dbReference type="EMBL" id="APPH01000009">
    <property type="protein sequence ID" value="ENV09518.1"/>
    <property type="molecule type" value="Genomic_DNA"/>
</dbReference>
<organism evidence="2 3">
    <name type="scientific">Acinetobacter higginsii</name>
    <dbReference type="NCBI Taxonomy" id="70347"/>
    <lineage>
        <taxon>Bacteria</taxon>
        <taxon>Pseudomonadati</taxon>
        <taxon>Pseudomonadota</taxon>
        <taxon>Gammaproteobacteria</taxon>
        <taxon>Moraxellales</taxon>
        <taxon>Moraxellaceae</taxon>
        <taxon>Acinetobacter</taxon>
    </lineage>
</organism>
<reference evidence="2 3" key="1">
    <citation type="submission" date="2013-02" db="EMBL/GenBank/DDBJ databases">
        <title>The Genome Sequence of Acinetobacter sp. CIP 56.2.</title>
        <authorList>
            <consortium name="The Broad Institute Genome Sequencing Platform"/>
            <consortium name="The Broad Institute Genome Sequencing Center for Infectious Disease"/>
            <person name="Cerqueira G."/>
            <person name="Feldgarden M."/>
            <person name="Courvalin P."/>
            <person name="Perichon B."/>
            <person name="Grillot-Courvalin C."/>
            <person name="Clermont D."/>
            <person name="Rocha E."/>
            <person name="Yoon E.-J."/>
            <person name="Nemec A."/>
            <person name="Walker B."/>
            <person name="Young S.K."/>
            <person name="Zeng Q."/>
            <person name="Gargeya S."/>
            <person name="Fitzgerald M."/>
            <person name="Haas B."/>
            <person name="Abouelleil A."/>
            <person name="Alvarado L."/>
            <person name="Arachchi H.M."/>
            <person name="Berlin A.M."/>
            <person name="Chapman S.B."/>
            <person name="Dewar J."/>
            <person name="Goldberg J."/>
            <person name="Griggs A."/>
            <person name="Gujja S."/>
            <person name="Hansen M."/>
            <person name="Howarth C."/>
            <person name="Imamovic A."/>
            <person name="Larimer J."/>
            <person name="McCowan C."/>
            <person name="Murphy C."/>
            <person name="Neiman D."/>
            <person name="Pearson M."/>
            <person name="Priest M."/>
            <person name="Roberts A."/>
            <person name="Saif S."/>
            <person name="Shea T."/>
            <person name="Sisk P."/>
            <person name="Sykes S."/>
            <person name="Wortman J."/>
            <person name="Nusbaum C."/>
            <person name="Birren B."/>
        </authorList>
    </citation>
    <scope>NUCLEOTIDE SEQUENCE [LARGE SCALE GENOMIC DNA]</scope>
    <source>
        <strain evidence="2 3">CIP 56.2</strain>
    </source>
</reference>
<evidence type="ECO:0000313" key="3">
    <source>
        <dbReference type="Proteomes" id="UP000013209"/>
    </source>
</evidence>